<comment type="caution">
    <text evidence="8">The sequence shown here is derived from an EMBL/GenBank/DDBJ whole genome shotgun (WGS) entry which is preliminary data.</text>
</comment>
<keyword evidence="5 7" id="KW-0472">Membrane</keyword>
<protein>
    <submittedName>
        <fullName evidence="8">Lysophospholipid acyltransferase family protein</fullName>
    </submittedName>
</protein>
<dbReference type="Pfam" id="PF03279">
    <property type="entry name" value="Lip_A_acyltrans"/>
    <property type="match status" value="1"/>
</dbReference>
<evidence type="ECO:0000313" key="9">
    <source>
        <dbReference type="Proteomes" id="UP000698963"/>
    </source>
</evidence>
<keyword evidence="6 8" id="KW-0012">Acyltransferase</keyword>
<sequence length="297" mass="33396">MTGSERFRLALLRAAGSFLRLLGFPGIALLGNGVGHLIWYLVPSRRRLAVNNIMRHLGMTEKEAEKTAHASFCHTGRSFLEILLTGSFGMRSPRLRIESPELMERLRACERPIVAATAHFGSWELLASMLGQLYAPPRPRMVVVRRYHDEAVQSFIASCREATGADMVGHRNAAMSVIRALHHKGIVAFLVDHNTSPAEAEFLPFLDEVAAVNMGPALLAVRAKALIWPVALVRDGENYVFRQQEPLDTTILAGSRDEQVKAAAAFYTRAIERFIRDNPEQWFWMHNRWKTRELPGT</sequence>
<evidence type="ECO:0000256" key="1">
    <source>
        <dbReference type="ARBA" id="ARBA00004533"/>
    </source>
</evidence>
<dbReference type="GO" id="GO:0009247">
    <property type="term" value="P:glycolipid biosynthetic process"/>
    <property type="evidence" value="ECO:0007669"/>
    <property type="project" value="UniProtKB-ARBA"/>
</dbReference>
<evidence type="ECO:0000256" key="3">
    <source>
        <dbReference type="ARBA" id="ARBA00022519"/>
    </source>
</evidence>
<evidence type="ECO:0000313" key="8">
    <source>
        <dbReference type="EMBL" id="HJD96044.1"/>
    </source>
</evidence>
<dbReference type="InterPro" id="IPR004960">
    <property type="entry name" value="LipA_acyltrans"/>
</dbReference>
<feature type="transmembrane region" description="Helical" evidence="7">
    <location>
        <begin position="21"/>
        <end position="42"/>
    </location>
</feature>
<dbReference type="GO" id="GO:0005886">
    <property type="term" value="C:plasma membrane"/>
    <property type="evidence" value="ECO:0007669"/>
    <property type="project" value="UniProtKB-SubCell"/>
</dbReference>
<keyword evidence="3" id="KW-0997">Cell inner membrane</keyword>
<dbReference type="PANTHER" id="PTHR30606">
    <property type="entry name" value="LIPID A BIOSYNTHESIS LAUROYL ACYLTRANSFERASE"/>
    <property type="match status" value="1"/>
</dbReference>
<evidence type="ECO:0000256" key="5">
    <source>
        <dbReference type="ARBA" id="ARBA00023136"/>
    </source>
</evidence>
<evidence type="ECO:0000256" key="2">
    <source>
        <dbReference type="ARBA" id="ARBA00022475"/>
    </source>
</evidence>
<dbReference type="EMBL" id="DYZA01000003">
    <property type="protein sequence ID" value="HJD96044.1"/>
    <property type="molecule type" value="Genomic_DNA"/>
</dbReference>
<dbReference type="RefSeq" id="WP_304120101.1">
    <property type="nucleotide sequence ID" value="NZ_DYZA01000003.1"/>
</dbReference>
<comment type="subcellular location">
    <subcellularLocation>
        <location evidence="1">Cell inner membrane</location>
    </subcellularLocation>
</comment>
<keyword evidence="2" id="KW-1003">Cell membrane</keyword>
<proteinExistence type="predicted"/>
<evidence type="ECO:0000256" key="7">
    <source>
        <dbReference type="SAM" id="Phobius"/>
    </source>
</evidence>
<keyword evidence="4" id="KW-0808">Transferase</keyword>
<keyword evidence="7" id="KW-0812">Transmembrane</keyword>
<gene>
    <name evidence="8" type="ORF">K8W16_00115</name>
</gene>
<dbReference type="Proteomes" id="UP000698963">
    <property type="component" value="Unassembled WGS sequence"/>
</dbReference>
<name>A0A921AUF6_9BACT</name>
<dbReference type="PANTHER" id="PTHR30606:SF10">
    <property type="entry name" value="PHOSPHATIDYLINOSITOL MANNOSIDE ACYLTRANSFERASE"/>
    <property type="match status" value="1"/>
</dbReference>
<keyword evidence="7" id="KW-1133">Transmembrane helix</keyword>
<accession>A0A921AUF6</accession>
<reference evidence="8" key="2">
    <citation type="submission" date="2021-09" db="EMBL/GenBank/DDBJ databases">
        <authorList>
            <person name="Gilroy R."/>
        </authorList>
    </citation>
    <scope>NUCLEOTIDE SEQUENCE</scope>
    <source>
        <strain evidence="8">ChiGjej2B2-19336</strain>
    </source>
</reference>
<reference evidence="8" key="1">
    <citation type="journal article" date="2021" name="PeerJ">
        <title>Extensive microbial diversity within the chicken gut microbiome revealed by metagenomics and culture.</title>
        <authorList>
            <person name="Gilroy R."/>
            <person name="Ravi A."/>
            <person name="Getino M."/>
            <person name="Pursley I."/>
            <person name="Horton D.L."/>
            <person name="Alikhan N.F."/>
            <person name="Baker D."/>
            <person name="Gharbi K."/>
            <person name="Hall N."/>
            <person name="Watson M."/>
            <person name="Adriaenssens E.M."/>
            <person name="Foster-Nyarko E."/>
            <person name="Jarju S."/>
            <person name="Secka A."/>
            <person name="Antonio M."/>
            <person name="Oren A."/>
            <person name="Chaudhuri R.R."/>
            <person name="La Ragione R."/>
            <person name="Hildebrand F."/>
            <person name="Pallen M.J."/>
        </authorList>
    </citation>
    <scope>NUCLEOTIDE SEQUENCE</scope>
    <source>
        <strain evidence="8">ChiGjej2B2-19336</strain>
    </source>
</reference>
<dbReference type="CDD" id="cd07984">
    <property type="entry name" value="LPLAT_LABLAT-like"/>
    <property type="match status" value="1"/>
</dbReference>
<evidence type="ECO:0000256" key="6">
    <source>
        <dbReference type="ARBA" id="ARBA00023315"/>
    </source>
</evidence>
<dbReference type="GO" id="GO:0016746">
    <property type="term" value="F:acyltransferase activity"/>
    <property type="evidence" value="ECO:0007669"/>
    <property type="project" value="UniProtKB-KW"/>
</dbReference>
<evidence type="ECO:0000256" key="4">
    <source>
        <dbReference type="ARBA" id="ARBA00022679"/>
    </source>
</evidence>
<organism evidence="8 9">
    <name type="scientific">Mailhella massiliensis</name>
    <dbReference type="NCBI Taxonomy" id="1903261"/>
    <lineage>
        <taxon>Bacteria</taxon>
        <taxon>Pseudomonadati</taxon>
        <taxon>Thermodesulfobacteriota</taxon>
        <taxon>Desulfovibrionia</taxon>
        <taxon>Desulfovibrionales</taxon>
        <taxon>Desulfovibrionaceae</taxon>
        <taxon>Mailhella</taxon>
    </lineage>
</organism>
<dbReference type="AlphaFoldDB" id="A0A921AUF6"/>